<feature type="region of interest" description="Disordered" evidence="1">
    <location>
        <begin position="82"/>
        <end position="123"/>
    </location>
</feature>
<keyword evidence="4" id="KW-1185">Reference proteome</keyword>
<comment type="caution">
    <text evidence="3">The sequence shown here is derived from an EMBL/GenBank/DDBJ whole genome shotgun (WGS) entry which is preliminary data.</text>
</comment>
<proteinExistence type="predicted"/>
<feature type="chain" id="PRO_5042030125" evidence="2">
    <location>
        <begin position="24"/>
        <end position="123"/>
    </location>
</feature>
<dbReference type="EMBL" id="JAUEPP010000004">
    <property type="protein sequence ID" value="KAK3345451.1"/>
    <property type="molecule type" value="Genomic_DNA"/>
</dbReference>
<evidence type="ECO:0000313" key="4">
    <source>
        <dbReference type="Proteomes" id="UP001278500"/>
    </source>
</evidence>
<accession>A0AAE0JFL2</accession>
<sequence length="123" mass="13642">MIWVPHNCFRLFQFFHLLLKSLAMELRTEGPQPKGMDNEPVKATVQPVSATVWGHTNLSPETGLASLLRACITTKSSPKVILLNHDNETSKPPFSKRSNSHSHAGASRRPPAPPELILTNPNR</sequence>
<gene>
    <name evidence="3" type="ORF">B0H65DRAFT_206622</name>
</gene>
<dbReference type="RefSeq" id="XP_062682064.1">
    <property type="nucleotide sequence ID" value="XM_062821873.1"/>
</dbReference>
<keyword evidence="2" id="KW-0732">Signal</keyword>
<feature type="signal peptide" evidence="2">
    <location>
        <begin position="1"/>
        <end position="23"/>
    </location>
</feature>
<evidence type="ECO:0000313" key="3">
    <source>
        <dbReference type="EMBL" id="KAK3345451.1"/>
    </source>
</evidence>
<dbReference type="Proteomes" id="UP001278500">
    <property type="component" value="Unassembled WGS sequence"/>
</dbReference>
<protein>
    <submittedName>
        <fullName evidence="3">Uncharacterized protein</fullName>
    </submittedName>
</protein>
<reference evidence="3" key="1">
    <citation type="journal article" date="2023" name="Mol. Phylogenet. Evol.">
        <title>Genome-scale phylogeny and comparative genomics of the fungal order Sordariales.</title>
        <authorList>
            <person name="Hensen N."/>
            <person name="Bonometti L."/>
            <person name="Westerberg I."/>
            <person name="Brannstrom I.O."/>
            <person name="Guillou S."/>
            <person name="Cros-Aarteil S."/>
            <person name="Calhoun S."/>
            <person name="Haridas S."/>
            <person name="Kuo A."/>
            <person name="Mondo S."/>
            <person name="Pangilinan J."/>
            <person name="Riley R."/>
            <person name="LaButti K."/>
            <person name="Andreopoulos B."/>
            <person name="Lipzen A."/>
            <person name="Chen C."/>
            <person name="Yan M."/>
            <person name="Daum C."/>
            <person name="Ng V."/>
            <person name="Clum A."/>
            <person name="Steindorff A."/>
            <person name="Ohm R.A."/>
            <person name="Martin F."/>
            <person name="Silar P."/>
            <person name="Natvig D.O."/>
            <person name="Lalanne C."/>
            <person name="Gautier V."/>
            <person name="Ament-Velasquez S.L."/>
            <person name="Kruys A."/>
            <person name="Hutchinson M.I."/>
            <person name="Powell A.J."/>
            <person name="Barry K."/>
            <person name="Miller A.N."/>
            <person name="Grigoriev I.V."/>
            <person name="Debuchy R."/>
            <person name="Gladieux P."/>
            <person name="Hiltunen Thoren M."/>
            <person name="Johannesson H."/>
        </authorList>
    </citation>
    <scope>NUCLEOTIDE SEQUENCE</scope>
    <source>
        <strain evidence="3">CBS 560.94</strain>
    </source>
</reference>
<evidence type="ECO:0000256" key="1">
    <source>
        <dbReference type="SAM" id="MobiDB-lite"/>
    </source>
</evidence>
<name>A0AAE0JFL2_9PEZI</name>
<dbReference type="AlphaFoldDB" id="A0AAE0JFL2"/>
<dbReference type="GeneID" id="87859027"/>
<organism evidence="3 4">
    <name type="scientific">Neurospora tetraspora</name>
    <dbReference type="NCBI Taxonomy" id="94610"/>
    <lineage>
        <taxon>Eukaryota</taxon>
        <taxon>Fungi</taxon>
        <taxon>Dikarya</taxon>
        <taxon>Ascomycota</taxon>
        <taxon>Pezizomycotina</taxon>
        <taxon>Sordariomycetes</taxon>
        <taxon>Sordariomycetidae</taxon>
        <taxon>Sordariales</taxon>
        <taxon>Sordariaceae</taxon>
        <taxon>Neurospora</taxon>
    </lineage>
</organism>
<reference evidence="3" key="2">
    <citation type="submission" date="2023-06" db="EMBL/GenBank/DDBJ databases">
        <authorList>
            <consortium name="Lawrence Berkeley National Laboratory"/>
            <person name="Haridas S."/>
            <person name="Hensen N."/>
            <person name="Bonometti L."/>
            <person name="Westerberg I."/>
            <person name="Brannstrom I.O."/>
            <person name="Guillou S."/>
            <person name="Cros-Aarteil S."/>
            <person name="Calhoun S."/>
            <person name="Kuo A."/>
            <person name="Mondo S."/>
            <person name="Pangilinan J."/>
            <person name="Riley R."/>
            <person name="Labutti K."/>
            <person name="Andreopoulos B."/>
            <person name="Lipzen A."/>
            <person name="Chen C."/>
            <person name="Yanf M."/>
            <person name="Daum C."/>
            <person name="Ng V."/>
            <person name="Clum A."/>
            <person name="Steindorff A."/>
            <person name="Ohm R."/>
            <person name="Martin F."/>
            <person name="Silar P."/>
            <person name="Natvig D."/>
            <person name="Lalanne C."/>
            <person name="Gautier V."/>
            <person name="Ament-Velasquez S.L."/>
            <person name="Kruys A."/>
            <person name="Hutchinson M.I."/>
            <person name="Powell A.J."/>
            <person name="Barry K."/>
            <person name="Miller A.N."/>
            <person name="Grigoriev I.V."/>
            <person name="Debuchy R."/>
            <person name="Gladieux P."/>
            <person name="Thoren M.H."/>
            <person name="Johannesson H."/>
        </authorList>
    </citation>
    <scope>NUCLEOTIDE SEQUENCE</scope>
    <source>
        <strain evidence="3">CBS 560.94</strain>
    </source>
</reference>
<evidence type="ECO:0000256" key="2">
    <source>
        <dbReference type="SAM" id="SignalP"/>
    </source>
</evidence>